<keyword evidence="9 17" id="KW-0378">Hydrolase</keyword>
<evidence type="ECO:0000259" key="13">
    <source>
        <dbReference type="Pfam" id="PF01433"/>
    </source>
</evidence>
<name>A0A845UW02_9GAMM</name>
<dbReference type="EC" id="3.4.11.2" evidence="4 12"/>
<dbReference type="PANTHER" id="PTHR46322:SF1">
    <property type="entry name" value="PUROMYCIN-SENSITIVE AMINOPEPTIDASE"/>
    <property type="match status" value="1"/>
</dbReference>
<dbReference type="InterPro" id="IPR012779">
    <property type="entry name" value="Peptidase_M1_pepN"/>
</dbReference>
<dbReference type="GO" id="GO:0016285">
    <property type="term" value="F:alanyl aminopeptidase activity"/>
    <property type="evidence" value="ECO:0007669"/>
    <property type="project" value="UniProtKB-EC"/>
</dbReference>
<evidence type="ECO:0000256" key="8">
    <source>
        <dbReference type="ARBA" id="ARBA00022723"/>
    </source>
</evidence>
<dbReference type="InterPro" id="IPR042097">
    <property type="entry name" value="Aminopeptidase_N-like_N_sf"/>
</dbReference>
<dbReference type="Gene3D" id="1.10.390.10">
    <property type="entry name" value="Neutral Protease Domain 2"/>
    <property type="match status" value="1"/>
</dbReference>
<dbReference type="Gene3D" id="2.60.40.1840">
    <property type="match status" value="1"/>
</dbReference>
<gene>
    <name evidence="17" type="primary">pepN</name>
    <name evidence="17" type="ORF">G3I74_09745</name>
</gene>
<dbReference type="NCBIfam" id="TIGR02414">
    <property type="entry name" value="pepN_proteo"/>
    <property type="match status" value="1"/>
</dbReference>
<keyword evidence="7" id="KW-0645">Protease</keyword>
<keyword evidence="11" id="KW-0482">Metalloprotease</keyword>
<evidence type="ECO:0000256" key="7">
    <source>
        <dbReference type="ARBA" id="ARBA00022670"/>
    </source>
</evidence>
<keyword evidence="6 17" id="KW-0031">Aminopeptidase</keyword>
<comment type="similarity">
    <text evidence="3">Belongs to the peptidase M1 family.</text>
</comment>
<dbReference type="Gene3D" id="1.25.50.10">
    <property type="entry name" value="Peptidase M1, alanyl aminopeptidase, C-terminal domain"/>
    <property type="match status" value="1"/>
</dbReference>
<keyword evidence="18" id="KW-1185">Reference proteome</keyword>
<evidence type="ECO:0000256" key="1">
    <source>
        <dbReference type="ARBA" id="ARBA00000098"/>
    </source>
</evidence>
<dbReference type="Pfam" id="PF17900">
    <property type="entry name" value="Peptidase_M1_N"/>
    <property type="match status" value="1"/>
</dbReference>
<comment type="caution">
    <text evidence="17">The sequence shown here is derived from an EMBL/GenBank/DDBJ whole genome shotgun (WGS) entry which is preliminary data.</text>
</comment>
<dbReference type="Gene3D" id="3.30.2010.30">
    <property type="match status" value="1"/>
</dbReference>
<accession>A0A845UW02</accession>
<feature type="domain" description="Peptidase M1 alanyl aminopeptidase Ig-like fold" evidence="14">
    <location>
        <begin position="453"/>
        <end position="558"/>
    </location>
</feature>
<comment type="cofactor">
    <cofactor evidence="2">
        <name>Zn(2+)</name>
        <dbReference type="ChEBI" id="CHEBI:29105"/>
    </cofactor>
</comment>
<dbReference type="InterPro" id="IPR035414">
    <property type="entry name" value="Peptidase_M1_pepN_Ig-like"/>
</dbReference>
<dbReference type="InterPro" id="IPR038438">
    <property type="entry name" value="PepN_Ig-like_sf"/>
</dbReference>
<evidence type="ECO:0000259" key="14">
    <source>
        <dbReference type="Pfam" id="PF11940"/>
    </source>
</evidence>
<keyword evidence="8" id="KW-0479">Metal-binding</keyword>
<evidence type="ECO:0000256" key="2">
    <source>
        <dbReference type="ARBA" id="ARBA00001947"/>
    </source>
</evidence>
<dbReference type="Proteomes" id="UP000484885">
    <property type="component" value="Unassembled WGS sequence"/>
</dbReference>
<dbReference type="Pfam" id="PF11940">
    <property type="entry name" value="DUF3458"/>
    <property type="match status" value="1"/>
</dbReference>
<dbReference type="GO" id="GO:0006508">
    <property type="term" value="P:proteolysis"/>
    <property type="evidence" value="ECO:0007669"/>
    <property type="project" value="UniProtKB-UniRule"/>
</dbReference>
<evidence type="ECO:0000256" key="11">
    <source>
        <dbReference type="ARBA" id="ARBA00023049"/>
    </source>
</evidence>
<dbReference type="InterPro" id="IPR027268">
    <property type="entry name" value="Peptidase_M4/M1_CTD_sf"/>
</dbReference>
<organism evidence="17 18">
    <name type="scientific">Wenzhouxiangella limi</name>
    <dbReference type="NCBI Taxonomy" id="2707351"/>
    <lineage>
        <taxon>Bacteria</taxon>
        <taxon>Pseudomonadati</taxon>
        <taxon>Pseudomonadota</taxon>
        <taxon>Gammaproteobacteria</taxon>
        <taxon>Chromatiales</taxon>
        <taxon>Wenzhouxiangellaceae</taxon>
        <taxon>Wenzhouxiangella</taxon>
    </lineage>
</organism>
<dbReference type="PRINTS" id="PR00756">
    <property type="entry name" value="ALADIPTASE"/>
</dbReference>
<dbReference type="FunFam" id="3.30.2010.30:FF:000002">
    <property type="entry name" value="Putative aminopeptidase N"/>
    <property type="match status" value="1"/>
</dbReference>
<dbReference type="CDD" id="cd09600">
    <property type="entry name" value="M1_APN"/>
    <property type="match status" value="1"/>
</dbReference>
<evidence type="ECO:0000313" key="18">
    <source>
        <dbReference type="Proteomes" id="UP000484885"/>
    </source>
</evidence>
<dbReference type="SUPFAM" id="SSF63737">
    <property type="entry name" value="Leukotriene A4 hydrolase N-terminal domain"/>
    <property type="match status" value="1"/>
</dbReference>
<dbReference type="PANTHER" id="PTHR46322">
    <property type="entry name" value="PUROMYCIN-SENSITIVE AMINOPEPTIDASE"/>
    <property type="match status" value="1"/>
</dbReference>
<keyword evidence="10" id="KW-0862">Zinc</keyword>
<dbReference type="GO" id="GO:0008270">
    <property type="term" value="F:zinc ion binding"/>
    <property type="evidence" value="ECO:0007669"/>
    <property type="project" value="InterPro"/>
</dbReference>
<dbReference type="InterPro" id="IPR037144">
    <property type="entry name" value="Peptidase_M1_pepN_C_sf"/>
</dbReference>
<sequence length="885" mass="98780">MALRADQNSKPTLRRDYHPPAWLIDQAELTLKLDRDTTRVHARLFVRRNPDSDASRAPLALAGVGLTTRAVRVNGNPVTHGQRRHEGEEMIIGSVPDQAEVETEVEIAPSANTALEGLYAAGNMLLTQCEPEGFRKITWFPDRPDVMTRFRVRLEGSRSEFPVLLSNGNCIEQGELDGGEHYAVWEDPFPKPSYLFAIAAGRLASISDTFITASGRTVALQIHSEPDSLDRLAHAMGSLKRAMRWDEERFGLEYDLDVYHIVATHDFNMGAMENKSLNIFNARYVLADHETATDADFEAVEAVIAHEYFHNWTGNRVTCRDWFQLTLKEGLTVFRDQEFTSDLHSRPVKRIQDVTDLIARQMPEDAGPMAHPVRPERYVEINNFYTATVYEKGAEVVRMYQTLLGHDGFRRGLDLYFQRHDGQAVTCDDFLAAMGDANGRDLGRFERWYRQVGTPTVRAATRFDADQGELVLSLEQSLPEHPDNADLGPLLIPVAVGFLDADNRPLQPVLVGGDTGPSETVLLVLDREREEYRFRGLQADALPSLLRDFSAPVHLEYDWSLEQLARLAGFDPDAVNRWRAGRRLAERILHEGIKRPAGLPDTVALLASAWRATLSDPALDPALAAELLSLPSEAELAEQCEQVDPEAIHRARTDLATYLADHLTAELNAVFQRLDSDRAWSADAAEIARRRLKNIALHWLSAASDRTWSVQAEAQYRRADNMTDRFAALRALVHGNADEADAALADFAERFADDALVMDKWFAVQATRPDPAVAEVLPKLMEHPAFSLRNPNKVRAVVGGFAMANPVAFHRADGAGYRQVADIIAQLDVINPQVAARLAAAFARWQRYEPGRAERMQGELERLAGGRLSPDVGEIVAAALRPAKR</sequence>
<dbReference type="GO" id="GO:0008237">
    <property type="term" value="F:metallopeptidase activity"/>
    <property type="evidence" value="ECO:0007669"/>
    <property type="project" value="UniProtKB-UniRule"/>
</dbReference>
<evidence type="ECO:0000256" key="10">
    <source>
        <dbReference type="ARBA" id="ARBA00022833"/>
    </source>
</evidence>
<dbReference type="FunFam" id="1.10.390.10:FF:000002">
    <property type="entry name" value="Aminopeptidase N"/>
    <property type="match status" value="1"/>
</dbReference>
<dbReference type="InterPro" id="IPR045357">
    <property type="entry name" value="Aminopeptidase_N-like_N"/>
</dbReference>
<dbReference type="EMBL" id="JAAGSC010000041">
    <property type="protein sequence ID" value="NDY96013.1"/>
    <property type="molecule type" value="Genomic_DNA"/>
</dbReference>
<dbReference type="InterPro" id="IPR001930">
    <property type="entry name" value="Peptidase_M1"/>
</dbReference>
<dbReference type="Pfam" id="PF17432">
    <property type="entry name" value="DUF3458_C"/>
    <property type="match status" value="1"/>
</dbReference>
<dbReference type="Pfam" id="PF01433">
    <property type="entry name" value="Peptidase_M1"/>
    <property type="match status" value="1"/>
</dbReference>
<evidence type="ECO:0000259" key="15">
    <source>
        <dbReference type="Pfam" id="PF17432"/>
    </source>
</evidence>
<feature type="domain" description="Aminopeptidase N-like N-terminal" evidence="16">
    <location>
        <begin position="29"/>
        <end position="195"/>
    </location>
</feature>
<evidence type="ECO:0000256" key="4">
    <source>
        <dbReference type="ARBA" id="ARBA00012564"/>
    </source>
</evidence>
<dbReference type="Gene3D" id="2.60.40.1730">
    <property type="entry name" value="tricorn interacting facor f3 domain"/>
    <property type="match status" value="1"/>
</dbReference>
<feature type="domain" description="Peptidase M1 membrane alanine aminopeptidase" evidence="13">
    <location>
        <begin position="235"/>
        <end position="448"/>
    </location>
</feature>
<feature type="domain" description="Peptidase M1 alanyl aminopeptidase C-terminal" evidence="15">
    <location>
        <begin position="562"/>
        <end position="880"/>
    </location>
</feature>
<protein>
    <recommendedName>
        <fullName evidence="5 12">Aminopeptidase N</fullName>
        <ecNumber evidence="4 12">3.4.11.2</ecNumber>
    </recommendedName>
</protein>
<proteinExistence type="inferred from homology"/>
<reference evidence="17 18" key="1">
    <citation type="submission" date="2020-02" db="EMBL/GenBank/DDBJ databases">
        <authorList>
            <person name="Zhang X.-Y."/>
        </authorList>
    </citation>
    <scope>NUCLEOTIDE SEQUENCE [LARGE SCALE GENOMIC DNA]</scope>
    <source>
        <strain evidence="17 18">C33</strain>
    </source>
</reference>
<dbReference type="InterPro" id="IPR014782">
    <property type="entry name" value="Peptidase_M1_dom"/>
</dbReference>
<dbReference type="AlphaFoldDB" id="A0A845UW02"/>
<evidence type="ECO:0000256" key="6">
    <source>
        <dbReference type="ARBA" id="ARBA00022438"/>
    </source>
</evidence>
<evidence type="ECO:0000313" key="17">
    <source>
        <dbReference type="EMBL" id="NDY96013.1"/>
    </source>
</evidence>
<dbReference type="SUPFAM" id="SSF55486">
    <property type="entry name" value="Metalloproteases ('zincins'), catalytic domain"/>
    <property type="match status" value="1"/>
</dbReference>
<evidence type="ECO:0000256" key="12">
    <source>
        <dbReference type="NCBIfam" id="TIGR02414"/>
    </source>
</evidence>
<evidence type="ECO:0000256" key="3">
    <source>
        <dbReference type="ARBA" id="ARBA00010136"/>
    </source>
</evidence>
<comment type="catalytic activity">
    <reaction evidence="1">
        <text>Release of an N-terminal amino acid, Xaa-|-Yaa- from a peptide, amide or arylamide. Xaa is preferably Ala, but may be most amino acids including Pro (slow action). When a terminal hydrophobic residue is followed by a prolyl residue, the two may be released as an intact Xaa-Pro dipeptide.</text>
        <dbReference type="EC" id="3.4.11.2"/>
    </reaction>
</comment>
<evidence type="ECO:0000256" key="5">
    <source>
        <dbReference type="ARBA" id="ARBA00015611"/>
    </source>
</evidence>
<dbReference type="InterPro" id="IPR024601">
    <property type="entry name" value="Peptidase_M1_pepN_C"/>
</dbReference>
<evidence type="ECO:0000256" key="9">
    <source>
        <dbReference type="ARBA" id="ARBA00022801"/>
    </source>
</evidence>
<evidence type="ECO:0000259" key="16">
    <source>
        <dbReference type="Pfam" id="PF17900"/>
    </source>
</evidence>